<feature type="compositionally biased region" description="Low complexity" evidence="2">
    <location>
        <begin position="321"/>
        <end position="341"/>
    </location>
</feature>
<dbReference type="PROSITE" id="PS51212">
    <property type="entry name" value="WSC"/>
    <property type="match status" value="2"/>
</dbReference>
<feature type="signal peptide" evidence="3">
    <location>
        <begin position="1"/>
        <end position="19"/>
    </location>
</feature>
<evidence type="ECO:0000313" key="6">
    <source>
        <dbReference type="Proteomes" id="UP000824596"/>
    </source>
</evidence>
<keyword evidence="6" id="KW-1185">Reference proteome</keyword>
<feature type="chain" id="PRO_5040483796" evidence="3">
    <location>
        <begin position="20"/>
        <end position="679"/>
    </location>
</feature>
<dbReference type="SMART" id="SM00321">
    <property type="entry name" value="WSC"/>
    <property type="match status" value="2"/>
</dbReference>
<organism evidence="5 6">
    <name type="scientific">Hirsutella rhossiliensis</name>
    <dbReference type="NCBI Taxonomy" id="111463"/>
    <lineage>
        <taxon>Eukaryota</taxon>
        <taxon>Fungi</taxon>
        <taxon>Dikarya</taxon>
        <taxon>Ascomycota</taxon>
        <taxon>Pezizomycotina</taxon>
        <taxon>Sordariomycetes</taxon>
        <taxon>Hypocreomycetidae</taxon>
        <taxon>Hypocreales</taxon>
        <taxon>Ophiocordycipitaceae</taxon>
        <taxon>Hirsutella</taxon>
    </lineage>
</organism>
<dbReference type="RefSeq" id="XP_044724274.1">
    <property type="nucleotide sequence ID" value="XM_044860641.1"/>
</dbReference>
<sequence>MRSALAAALGLALVPLSQAWNVELPPCLDDFKPFVSSGCFREGSDPTLIFRSGLDQHNMTVEKCVADCKGNGYRYAGLEYYGVCFCGSTVNGPQVPDSQCSLPCSGNKSETCGGDKALSVWQDPTFPKTPEDVTVDDYKSLGCFTDDSTKGRTLSWPVKADASSFTTKKCLAACEKGGFPFAGTEYGGECWCGVVLANDTAKVHESECNMPCRGDASDKCGGRARLSLYVAKDLESLEPCGQRPPRETASTVDQPSNTTSQPGETTSSKPIETVTSAPEETASTPSQGATLTKPQETTSNSPGESTASTKPDESSTSAGQTPTPSETTATSPEESSTTKPGETTKADETTTNPGTVEQPRRDVYAKLDVGPDHHYQKRGGIHDGLALYGHEHRPVKVVSCFKYAGWPHTIDCFDFQRWCRNVQRYCAGSCRGRGRCGKGDCWSKYKPGFGKPPATTTSVFPCLPASATDKPTPARPATSCPPAPTNICKQPTNDRWGYGPGKPVGGIPLPVVGCNDIKDDWRSRPYKLYTEPDSVKSPSFRWPERPNVCVDSCREQYQHCRDTYVDSCRQLGWKGGFHKRREGETDAEFARRAQPWSGTWAVESEAADANSSSNDGYCAATEDHYSWARHGSDSVNCWGWGGNTPDKAEQRCRAQYNDCLAVNSRVNPGDQCKTWCRNY</sequence>
<keyword evidence="1" id="KW-0677">Repeat</keyword>
<evidence type="ECO:0000256" key="3">
    <source>
        <dbReference type="SAM" id="SignalP"/>
    </source>
</evidence>
<evidence type="ECO:0000256" key="1">
    <source>
        <dbReference type="ARBA" id="ARBA00022737"/>
    </source>
</evidence>
<protein>
    <submittedName>
        <fullName evidence="5">WSC domain-containing protein</fullName>
    </submittedName>
</protein>
<dbReference type="OrthoDB" id="2019572at2759"/>
<reference evidence="5" key="1">
    <citation type="submission" date="2021-09" db="EMBL/GenBank/DDBJ databases">
        <title>A high-quality genome of the endoparasitic fungus Hirsutella rhossiliensis with a comparison of Hirsutella genomes reveals transposable elements contributing to genome size variation.</title>
        <authorList>
            <person name="Lin R."/>
            <person name="Jiao Y."/>
            <person name="Sun X."/>
            <person name="Ling J."/>
            <person name="Xie B."/>
            <person name="Cheng X."/>
        </authorList>
    </citation>
    <scope>NUCLEOTIDE SEQUENCE</scope>
    <source>
        <strain evidence="5">HR02</strain>
    </source>
</reference>
<evidence type="ECO:0000256" key="2">
    <source>
        <dbReference type="SAM" id="MobiDB-lite"/>
    </source>
</evidence>
<dbReference type="InterPro" id="IPR002889">
    <property type="entry name" value="WSC_carb-bd"/>
</dbReference>
<feature type="region of interest" description="Disordered" evidence="2">
    <location>
        <begin position="236"/>
        <end position="361"/>
    </location>
</feature>
<gene>
    <name evidence="5" type="ORF">HRG_02170</name>
</gene>
<feature type="domain" description="WSC" evidence="4">
    <location>
        <begin position="33"/>
        <end position="124"/>
    </location>
</feature>
<evidence type="ECO:0000313" key="5">
    <source>
        <dbReference type="EMBL" id="KAH0966761.1"/>
    </source>
</evidence>
<dbReference type="Pfam" id="PF01822">
    <property type="entry name" value="WSC"/>
    <property type="match status" value="2"/>
</dbReference>
<feature type="compositionally biased region" description="Polar residues" evidence="2">
    <location>
        <begin position="248"/>
        <end position="320"/>
    </location>
</feature>
<feature type="domain" description="WSC" evidence="4">
    <location>
        <begin position="137"/>
        <end position="232"/>
    </location>
</feature>
<dbReference type="EMBL" id="JAIZPD010000002">
    <property type="protein sequence ID" value="KAH0966761.1"/>
    <property type="molecule type" value="Genomic_DNA"/>
</dbReference>
<dbReference type="PANTHER" id="PTHR45964:SF9">
    <property type="entry name" value="SULFOTRANSFERASE"/>
    <property type="match status" value="1"/>
</dbReference>
<keyword evidence="3" id="KW-0732">Signal</keyword>
<name>A0A9P8N6A5_9HYPO</name>
<accession>A0A9P8N6A5</accession>
<dbReference type="Proteomes" id="UP000824596">
    <property type="component" value="Unassembled WGS sequence"/>
</dbReference>
<dbReference type="AlphaFoldDB" id="A0A9P8N6A5"/>
<dbReference type="InterPro" id="IPR051589">
    <property type="entry name" value="Sialate-O-sulfotransferase"/>
</dbReference>
<dbReference type="PANTHER" id="PTHR45964">
    <property type="entry name" value="WSCD FAMILY MEMBER CG9164"/>
    <property type="match status" value="1"/>
</dbReference>
<evidence type="ECO:0000259" key="4">
    <source>
        <dbReference type="PROSITE" id="PS51212"/>
    </source>
</evidence>
<proteinExistence type="predicted"/>
<comment type="caution">
    <text evidence="5">The sequence shown here is derived from an EMBL/GenBank/DDBJ whole genome shotgun (WGS) entry which is preliminary data.</text>
</comment>
<dbReference type="GeneID" id="68351299"/>